<evidence type="ECO:0000256" key="5">
    <source>
        <dbReference type="ARBA" id="ARBA00048082"/>
    </source>
</evidence>
<sequence length="292" mass="31168">MPTRCYASVGNNSYLVVLIIVRERKTIHSQLISTSIEKSYLEEEKEEEEEEEQSNKMAPKILVVLTSQNKIPKTGAQTGWYLPEFAHPHEVLHTKADLTIASPHGGEAPLDPNSVKAFEKDEISQKFLKEQKNLWTNTAKLADLVSKAGEFDAIFYVGGHGPMFDLVDEPNSLALIQSFAAAKKPVAAVCHGPVALLNATAPSGVPLISGASVTGFSNEEETQVGLLEAMPFPLETELNRVSGGGYVKADQAWGEKVVVAKTAGTGAPLITGQNPASASGVGKAILQALGVH</sequence>
<feature type="domain" description="DJ-1/PfpI" evidence="6">
    <location>
        <begin position="147"/>
        <end position="201"/>
    </location>
</feature>
<evidence type="ECO:0000256" key="3">
    <source>
        <dbReference type="ARBA" id="ARBA00023239"/>
    </source>
</evidence>
<dbReference type="InterPro" id="IPR050325">
    <property type="entry name" value="Prot/Nucl_acid_deglycase"/>
</dbReference>
<dbReference type="PANTHER" id="PTHR48094">
    <property type="entry name" value="PROTEIN/NUCLEIC ACID DEGLYCASE DJ-1-RELATED"/>
    <property type="match status" value="1"/>
</dbReference>
<dbReference type="Proteomes" id="UP000283841">
    <property type="component" value="Unassembled WGS sequence"/>
</dbReference>
<dbReference type="Gene3D" id="3.40.50.880">
    <property type="match status" value="1"/>
</dbReference>
<dbReference type="EC" id="4.2.1.130" evidence="1"/>
<evidence type="ECO:0000256" key="1">
    <source>
        <dbReference type="ARBA" id="ARBA00013134"/>
    </source>
</evidence>
<evidence type="ECO:0000256" key="2">
    <source>
        <dbReference type="ARBA" id="ARBA00023016"/>
    </source>
</evidence>
<keyword evidence="8" id="KW-1185">Reference proteome</keyword>
<dbReference type="GeneID" id="39599727"/>
<dbReference type="RefSeq" id="XP_028485960.1">
    <property type="nucleotide sequence ID" value="XM_028630450.1"/>
</dbReference>
<keyword evidence="7" id="KW-0315">Glutamine amidotransferase</keyword>
<dbReference type="CDD" id="cd03141">
    <property type="entry name" value="GATase1_Hsp31_like"/>
    <property type="match status" value="1"/>
</dbReference>
<comment type="caution">
    <text evidence="7">The sequence shown here is derived from an EMBL/GenBank/DDBJ whole genome shotgun (WGS) entry which is preliminary data.</text>
</comment>
<proteinExistence type="inferred from homology"/>
<dbReference type="GO" id="GO:0005737">
    <property type="term" value="C:cytoplasm"/>
    <property type="evidence" value="ECO:0007669"/>
    <property type="project" value="TreeGrafter"/>
</dbReference>
<protein>
    <recommendedName>
        <fullName evidence="1">D-lactate dehydratase</fullName>
        <ecNumber evidence="1">4.2.1.130</ecNumber>
    </recommendedName>
</protein>
<dbReference type="GO" id="GO:0019243">
    <property type="term" value="P:methylglyoxal catabolic process to D-lactate via S-lactoyl-glutathione"/>
    <property type="evidence" value="ECO:0007669"/>
    <property type="project" value="TreeGrafter"/>
</dbReference>
<evidence type="ECO:0000313" key="7">
    <source>
        <dbReference type="EMBL" id="RWQ96315.1"/>
    </source>
</evidence>
<dbReference type="EMBL" id="RCNU01000004">
    <property type="protein sequence ID" value="RWQ96315.1"/>
    <property type="molecule type" value="Genomic_DNA"/>
</dbReference>
<name>A0A443HWX0_BYSSP</name>
<accession>A0A443HWX0</accession>
<dbReference type="GO" id="GO:0016740">
    <property type="term" value="F:transferase activity"/>
    <property type="evidence" value="ECO:0007669"/>
    <property type="project" value="UniProtKB-KW"/>
</dbReference>
<evidence type="ECO:0000313" key="8">
    <source>
        <dbReference type="Proteomes" id="UP000283841"/>
    </source>
</evidence>
<evidence type="ECO:0000259" key="6">
    <source>
        <dbReference type="Pfam" id="PF01965"/>
    </source>
</evidence>
<dbReference type="STRING" id="264951.A0A443HWX0"/>
<dbReference type="VEuPathDB" id="FungiDB:C8Q69DRAFT_464808"/>
<dbReference type="GO" id="GO:0019172">
    <property type="term" value="F:glyoxalase III activity"/>
    <property type="evidence" value="ECO:0007669"/>
    <property type="project" value="UniProtKB-EC"/>
</dbReference>
<dbReference type="InterPro" id="IPR029062">
    <property type="entry name" value="Class_I_gatase-like"/>
</dbReference>
<gene>
    <name evidence="7" type="ORF">C8Q69DRAFT_464808</name>
</gene>
<dbReference type="SUPFAM" id="SSF52317">
    <property type="entry name" value="Class I glutamine amidotransferase-like"/>
    <property type="match status" value="1"/>
</dbReference>
<reference evidence="7 8" key="1">
    <citation type="journal article" date="2018" name="Front. Microbiol.">
        <title>Genomic and genetic insights into a cosmopolitan fungus, Paecilomyces variotii (Eurotiales).</title>
        <authorList>
            <person name="Urquhart A.S."/>
            <person name="Mondo S.J."/>
            <person name="Makela M.R."/>
            <person name="Hane J.K."/>
            <person name="Wiebenga A."/>
            <person name="He G."/>
            <person name="Mihaltcheva S."/>
            <person name="Pangilinan J."/>
            <person name="Lipzen A."/>
            <person name="Barry K."/>
            <person name="de Vries R.P."/>
            <person name="Grigoriev I.V."/>
            <person name="Idnurm A."/>
        </authorList>
    </citation>
    <scope>NUCLEOTIDE SEQUENCE [LARGE SCALE GENOMIC DNA]</scope>
    <source>
        <strain evidence="7 8">CBS 101075</strain>
    </source>
</reference>
<evidence type="ECO:0000256" key="4">
    <source>
        <dbReference type="ARBA" id="ARBA00038493"/>
    </source>
</evidence>
<dbReference type="InterPro" id="IPR002818">
    <property type="entry name" value="DJ-1/PfpI"/>
</dbReference>
<dbReference type="AlphaFoldDB" id="A0A443HWX0"/>
<organism evidence="7 8">
    <name type="scientific">Byssochlamys spectabilis</name>
    <name type="common">Paecilomyces variotii</name>
    <dbReference type="NCBI Taxonomy" id="264951"/>
    <lineage>
        <taxon>Eukaryota</taxon>
        <taxon>Fungi</taxon>
        <taxon>Dikarya</taxon>
        <taxon>Ascomycota</taxon>
        <taxon>Pezizomycotina</taxon>
        <taxon>Eurotiomycetes</taxon>
        <taxon>Eurotiomycetidae</taxon>
        <taxon>Eurotiales</taxon>
        <taxon>Thermoascaceae</taxon>
        <taxon>Paecilomyces</taxon>
    </lineage>
</organism>
<keyword evidence="2" id="KW-0346">Stress response</keyword>
<dbReference type="Pfam" id="PF01965">
    <property type="entry name" value="DJ-1_PfpI"/>
    <property type="match status" value="1"/>
</dbReference>
<dbReference type="PANTHER" id="PTHR48094:SF11">
    <property type="entry name" value="GLUTATHIONE-INDEPENDENT GLYOXALASE HSP31-RELATED"/>
    <property type="match status" value="1"/>
</dbReference>
<keyword evidence="3" id="KW-0456">Lyase</keyword>
<comment type="similarity">
    <text evidence="4">Belongs to the peptidase C56 family. HSP31-like subfamily.</text>
</comment>
<comment type="catalytic activity">
    <reaction evidence="5">
        <text>methylglyoxal + H2O = (R)-lactate + H(+)</text>
        <dbReference type="Rhea" id="RHEA:27754"/>
        <dbReference type="ChEBI" id="CHEBI:15377"/>
        <dbReference type="ChEBI" id="CHEBI:15378"/>
        <dbReference type="ChEBI" id="CHEBI:16004"/>
        <dbReference type="ChEBI" id="CHEBI:17158"/>
        <dbReference type="EC" id="4.2.1.130"/>
    </reaction>
</comment>
<keyword evidence="7" id="KW-0808">Transferase</keyword>